<organism evidence="10 11">
    <name type="scientific">Hymenobacter luteus</name>
    <dbReference type="NCBI Taxonomy" id="1411122"/>
    <lineage>
        <taxon>Bacteria</taxon>
        <taxon>Pseudomonadati</taxon>
        <taxon>Bacteroidota</taxon>
        <taxon>Cytophagia</taxon>
        <taxon>Cytophagales</taxon>
        <taxon>Hymenobacteraceae</taxon>
        <taxon>Hymenobacter</taxon>
    </lineage>
</organism>
<comment type="subcellular location">
    <subcellularLocation>
        <location evidence="1">Cell membrane</location>
        <topology evidence="1">Multi-pass membrane protein</topology>
    </subcellularLocation>
</comment>
<evidence type="ECO:0000256" key="5">
    <source>
        <dbReference type="ARBA" id="ARBA00023136"/>
    </source>
</evidence>
<dbReference type="PANTHER" id="PTHR30572">
    <property type="entry name" value="MEMBRANE COMPONENT OF TRANSPORTER-RELATED"/>
    <property type="match status" value="1"/>
</dbReference>
<sequence>MPLGVYAKPLTLHGWLLVPYASAGEFTSAPAPRFPSLPAARPMHLLENIKEAFRSIKSNLLRTILTALIVSIGIMSLVGILTAIDVMKFSLNQTFASLGANSFEMKAKGYNNRSRRGGVKGKVYPPITLLQAQKYKQTLGDEAQVGVSAFISGATEVKANGQKTNPNIQVVAGDENYLRIQSYNLGTGRTFSPLELENGTNVAIIGSEIKDKLYPTGSALNNYVYLMGRRFLVVGVLEKSGSSGQGGGADRLVLIPLETGNQLPRQRELTFDVKTATTNPGELTYLTGQATGIMRAVRHDALGQEDSFEVERSDSLAAKLDELSGGLKTGGFLVGFITLLGASIALMNIMMVSVTERTREIGIRKALGATSFQIRQQFLIEAIVICVMGGLLGIVLGVGGGNLLTLFMEQGGFIVPWLWMTLGLLICVTVGLASGYYPASKAAALDPIESLRFE</sequence>
<feature type="transmembrane region" description="Helical" evidence="7">
    <location>
        <begin position="378"/>
        <end position="397"/>
    </location>
</feature>
<dbReference type="Pfam" id="PF02687">
    <property type="entry name" value="FtsX"/>
    <property type="match status" value="1"/>
</dbReference>
<dbReference type="EMBL" id="JACHGG010000003">
    <property type="protein sequence ID" value="MBB6059799.1"/>
    <property type="molecule type" value="Genomic_DNA"/>
</dbReference>
<evidence type="ECO:0000313" key="10">
    <source>
        <dbReference type="EMBL" id="MBB6059799.1"/>
    </source>
</evidence>
<evidence type="ECO:0000313" key="11">
    <source>
        <dbReference type="Proteomes" id="UP000532746"/>
    </source>
</evidence>
<keyword evidence="11" id="KW-1185">Reference proteome</keyword>
<proteinExistence type="inferred from homology"/>
<dbReference type="GO" id="GO:0022857">
    <property type="term" value="F:transmembrane transporter activity"/>
    <property type="evidence" value="ECO:0007669"/>
    <property type="project" value="TreeGrafter"/>
</dbReference>
<evidence type="ECO:0000256" key="3">
    <source>
        <dbReference type="ARBA" id="ARBA00022692"/>
    </source>
</evidence>
<dbReference type="AlphaFoldDB" id="A0A7W9WBF9"/>
<dbReference type="PANTHER" id="PTHR30572:SF4">
    <property type="entry name" value="ABC TRANSPORTER PERMEASE YTRF"/>
    <property type="match status" value="1"/>
</dbReference>
<feature type="domain" description="MacB-like periplasmic core" evidence="9">
    <location>
        <begin position="63"/>
        <end position="274"/>
    </location>
</feature>
<evidence type="ECO:0000259" key="8">
    <source>
        <dbReference type="Pfam" id="PF02687"/>
    </source>
</evidence>
<dbReference type="InterPro" id="IPR003838">
    <property type="entry name" value="ABC3_permease_C"/>
</dbReference>
<keyword evidence="2" id="KW-1003">Cell membrane</keyword>
<evidence type="ECO:0000256" key="2">
    <source>
        <dbReference type="ARBA" id="ARBA00022475"/>
    </source>
</evidence>
<evidence type="ECO:0000256" key="1">
    <source>
        <dbReference type="ARBA" id="ARBA00004651"/>
    </source>
</evidence>
<feature type="domain" description="ABC3 transporter permease C-terminal" evidence="8">
    <location>
        <begin position="333"/>
        <end position="446"/>
    </location>
</feature>
<dbReference type="GO" id="GO:0005886">
    <property type="term" value="C:plasma membrane"/>
    <property type="evidence" value="ECO:0007669"/>
    <property type="project" value="UniProtKB-SubCell"/>
</dbReference>
<keyword evidence="5 7" id="KW-0472">Membrane</keyword>
<accession>A0A7W9WBF9</accession>
<evidence type="ECO:0000256" key="6">
    <source>
        <dbReference type="ARBA" id="ARBA00038076"/>
    </source>
</evidence>
<comment type="similarity">
    <text evidence="6">Belongs to the ABC-4 integral membrane protein family.</text>
</comment>
<dbReference type="InterPro" id="IPR025857">
    <property type="entry name" value="MacB_PCD"/>
</dbReference>
<reference evidence="10 11" key="1">
    <citation type="submission" date="2020-08" db="EMBL/GenBank/DDBJ databases">
        <title>Genomic Encyclopedia of Type Strains, Phase IV (KMG-IV): sequencing the most valuable type-strain genomes for metagenomic binning, comparative biology and taxonomic classification.</title>
        <authorList>
            <person name="Goeker M."/>
        </authorList>
    </citation>
    <scope>NUCLEOTIDE SEQUENCE [LARGE SCALE GENOMIC DNA]</scope>
    <source>
        <strain evidence="10 11">DSM 26718</strain>
    </source>
</reference>
<feature type="transmembrane region" description="Helical" evidence="7">
    <location>
        <begin position="60"/>
        <end position="84"/>
    </location>
</feature>
<comment type="caution">
    <text evidence="10">The sequence shown here is derived from an EMBL/GenBank/DDBJ whole genome shotgun (WGS) entry which is preliminary data.</text>
</comment>
<name>A0A7W9WBF9_9BACT</name>
<dbReference type="Pfam" id="PF12704">
    <property type="entry name" value="MacB_PCD"/>
    <property type="match status" value="1"/>
</dbReference>
<protein>
    <submittedName>
        <fullName evidence="10">Putative ABC transport system permease protein</fullName>
    </submittedName>
</protein>
<dbReference type="Proteomes" id="UP000532746">
    <property type="component" value="Unassembled WGS sequence"/>
</dbReference>
<keyword evidence="3 7" id="KW-0812">Transmembrane</keyword>
<gene>
    <name evidence="10" type="ORF">HNQ93_002659</name>
</gene>
<dbReference type="RefSeq" id="WP_317171909.1">
    <property type="nucleotide sequence ID" value="NZ_JACHGG010000003.1"/>
</dbReference>
<dbReference type="InterPro" id="IPR050250">
    <property type="entry name" value="Macrolide_Exporter_MacB"/>
</dbReference>
<keyword evidence="4 7" id="KW-1133">Transmembrane helix</keyword>
<evidence type="ECO:0000256" key="7">
    <source>
        <dbReference type="SAM" id="Phobius"/>
    </source>
</evidence>
<feature type="transmembrane region" description="Helical" evidence="7">
    <location>
        <begin position="417"/>
        <end position="437"/>
    </location>
</feature>
<evidence type="ECO:0000256" key="4">
    <source>
        <dbReference type="ARBA" id="ARBA00022989"/>
    </source>
</evidence>
<feature type="transmembrane region" description="Helical" evidence="7">
    <location>
        <begin position="332"/>
        <end position="355"/>
    </location>
</feature>
<evidence type="ECO:0000259" key="9">
    <source>
        <dbReference type="Pfam" id="PF12704"/>
    </source>
</evidence>